<reference evidence="1 2" key="1">
    <citation type="journal article" date="2016" name="Nat. Commun.">
        <title>Thousands of microbial genomes shed light on interconnected biogeochemical processes in an aquifer system.</title>
        <authorList>
            <person name="Anantharaman K."/>
            <person name="Brown C.T."/>
            <person name="Hug L.A."/>
            <person name="Sharon I."/>
            <person name="Castelle C.J."/>
            <person name="Probst A.J."/>
            <person name="Thomas B.C."/>
            <person name="Singh A."/>
            <person name="Wilkins M.J."/>
            <person name="Karaoz U."/>
            <person name="Brodie E.L."/>
            <person name="Williams K.H."/>
            <person name="Hubbard S.S."/>
            <person name="Banfield J.F."/>
        </authorList>
    </citation>
    <scope>NUCLEOTIDE SEQUENCE [LARGE SCALE GENOMIC DNA]</scope>
</reference>
<evidence type="ECO:0000313" key="1">
    <source>
        <dbReference type="EMBL" id="OGG05610.1"/>
    </source>
</evidence>
<protein>
    <recommendedName>
        <fullName evidence="3">N-acetyltransferase domain-containing protein</fullName>
    </recommendedName>
</protein>
<dbReference type="InterPro" id="IPR016181">
    <property type="entry name" value="Acyl_CoA_acyltransferase"/>
</dbReference>
<dbReference type="AlphaFoldDB" id="A0A1F5YZH2"/>
<organism evidence="1 2">
    <name type="scientific">Candidatus Gottesmanbacteria bacterium RIFCSPHIGHO2_01_FULL_42_12</name>
    <dbReference type="NCBI Taxonomy" id="1798377"/>
    <lineage>
        <taxon>Bacteria</taxon>
        <taxon>Candidatus Gottesmaniibacteriota</taxon>
    </lineage>
</organism>
<dbReference type="Gene3D" id="3.40.630.30">
    <property type="match status" value="1"/>
</dbReference>
<dbReference type="Proteomes" id="UP000178681">
    <property type="component" value="Unassembled WGS sequence"/>
</dbReference>
<dbReference type="SUPFAM" id="SSF55729">
    <property type="entry name" value="Acyl-CoA N-acyltransferases (Nat)"/>
    <property type="match status" value="1"/>
</dbReference>
<sequence length="217" mass="24723">MNYRIIKRSDYPFLLTIDQKVYPTETPVAPKTLDEWYKNDPDFGIIFEEGGKITGVLMVIPLSEKGWNGLISGELTEADIRGDYVFDKTKDGSIGLHCYHIEKFTDGNDFYVEAYTILGHIIKRVCPAAKVLGLSGFAVTTAGISLAFNKLNLREREFISNEHIVSKDGILEVIENLTQEKLEQLLANGYIYHNRCKLLITYPNEVSLVWKYMGYKK</sequence>
<accession>A0A1F5YZH2</accession>
<evidence type="ECO:0008006" key="3">
    <source>
        <dbReference type="Google" id="ProtNLM"/>
    </source>
</evidence>
<evidence type="ECO:0000313" key="2">
    <source>
        <dbReference type="Proteomes" id="UP000178681"/>
    </source>
</evidence>
<name>A0A1F5YZH2_9BACT</name>
<dbReference type="EMBL" id="MFJG01000032">
    <property type="protein sequence ID" value="OGG05610.1"/>
    <property type="molecule type" value="Genomic_DNA"/>
</dbReference>
<comment type="caution">
    <text evidence="1">The sequence shown here is derived from an EMBL/GenBank/DDBJ whole genome shotgun (WGS) entry which is preliminary data.</text>
</comment>
<gene>
    <name evidence="1" type="ORF">A2872_00630</name>
</gene>
<proteinExistence type="predicted"/>
<dbReference type="STRING" id="1798377.A2872_00630"/>